<keyword evidence="2" id="KW-1185">Reference proteome</keyword>
<comment type="caution">
    <text evidence="1">The sequence shown here is derived from an EMBL/GenBank/DDBJ whole genome shotgun (WGS) entry which is preliminary data.</text>
</comment>
<proteinExistence type="predicted"/>
<gene>
    <name evidence="1" type="ORF">V6N12_031991</name>
</gene>
<evidence type="ECO:0000313" key="2">
    <source>
        <dbReference type="Proteomes" id="UP001472677"/>
    </source>
</evidence>
<accession>A0ABR2BYR7</accession>
<organism evidence="1 2">
    <name type="scientific">Hibiscus sabdariffa</name>
    <name type="common">roselle</name>
    <dbReference type="NCBI Taxonomy" id="183260"/>
    <lineage>
        <taxon>Eukaryota</taxon>
        <taxon>Viridiplantae</taxon>
        <taxon>Streptophyta</taxon>
        <taxon>Embryophyta</taxon>
        <taxon>Tracheophyta</taxon>
        <taxon>Spermatophyta</taxon>
        <taxon>Magnoliopsida</taxon>
        <taxon>eudicotyledons</taxon>
        <taxon>Gunneridae</taxon>
        <taxon>Pentapetalae</taxon>
        <taxon>rosids</taxon>
        <taxon>malvids</taxon>
        <taxon>Malvales</taxon>
        <taxon>Malvaceae</taxon>
        <taxon>Malvoideae</taxon>
        <taxon>Hibiscus</taxon>
    </lineage>
</organism>
<name>A0ABR2BYR7_9ROSI</name>
<dbReference type="EMBL" id="JBBPBM010000074">
    <property type="protein sequence ID" value="KAK8512268.1"/>
    <property type="molecule type" value="Genomic_DNA"/>
</dbReference>
<reference evidence="1 2" key="1">
    <citation type="journal article" date="2024" name="G3 (Bethesda)">
        <title>Genome assembly of Hibiscus sabdariffa L. provides insights into metabolisms of medicinal natural products.</title>
        <authorList>
            <person name="Kim T."/>
        </authorList>
    </citation>
    <scope>NUCLEOTIDE SEQUENCE [LARGE SCALE GENOMIC DNA]</scope>
    <source>
        <strain evidence="1">TK-2024</strain>
        <tissue evidence="1">Old leaves</tissue>
    </source>
</reference>
<evidence type="ECO:0000313" key="1">
    <source>
        <dbReference type="EMBL" id="KAK8512268.1"/>
    </source>
</evidence>
<sequence>MANTSSSLVEGMPHQHGKAELGARYTMVAAKNRWEEQGFYLDDSQVNYGLEPIIYRRLHEFVWFRLARRVAANAATINEILASQTMTLAYMPCSVYLKMKITSKSRTSSAKKTRRGTQRAETHILSAAPVFGQRLNYGILSSKER</sequence>
<protein>
    <submittedName>
        <fullName evidence="1">Uncharacterized protein</fullName>
    </submittedName>
</protein>
<dbReference type="Proteomes" id="UP001472677">
    <property type="component" value="Unassembled WGS sequence"/>
</dbReference>